<dbReference type="InterPro" id="IPR028203">
    <property type="entry name" value="PSII_CF48-like_dom"/>
</dbReference>
<evidence type="ECO:0000256" key="2">
    <source>
        <dbReference type="ARBA" id="ARBA00023276"/>
    </source>
</evidence>
<dbReference type="InterPro" id="IPR015943">
    <property type="entry name" value="WD40/YVTN_repeat-like_dom_sf"/>
</dbReference>
<reference evidence="5 6" key="1">
    <citation type="submission" date="2023-02" db="EMBL/GenBank/DDBJ databases">
        <title>Genome sequence of Mucilaginibacter jinjuensis strain KACC 16571.</title>
        <authorList>
            <person name="Kim S."/>
            <person name="Heo J."/>
            <person name="Kwon S.-W."/>
        </authorList>
    </citation>
    <scope>NUCLEOTIDE SEQUENCE [LARGE SCALE GENOMIC DNA]</scope>
    <source>
        <strain evidence="5 6">KACC 16571</strain>
    </source>
</reference>
<keyword evidence="6" id="KW-1185">Reference proteome</keyword>
<sequence length="342" mass="36713">MNPALKYAAILITVILTANTSSAQGIKILEQTQSTSVRGLSVVNDKVAWVSGSKGYIGLTVDGGTTWQWQQVKGFEQSDFRDIEAFSDQKAVIMSSGIPALIMTTANGGKSWQVNYRNDDKAYFLDAMAFADDKHGYTLGDPINGKFVLLETKDGGHNWKSMANAPAALPNEACFAASGTCIAADKNTLQIVTGGSVSRLLSWDNKDWVYQALPILHGKESQGAFSFAGESSTMVFVGGDYQDNHRADSVAYVANFCCDVTKAGFPQRSPAGFQSCVNWLGGSNFISTGTSGTNLSTDGGNTWARINDESFNVCQQAKHGKLVLLAGDKGKIALYEPYLPHN</sequence>
<evidence type="ECO:0000256" key="3">
    <source>
        <dbReference type="SAM" id="SignalP"/>
    </source>
</evidence>
<dbReference type="Proteomes" id="UP001216139">
    <property type="component" value="Chromosome"/>
</dbReference>
<name>A0ABY7TBZ0_9SPHI</name>
<protein>
    <submittedName>
        <fullName evidence="5">YCF48-related protein</fullName>
    </submittedName>
</protein>
<organism evidence="5 6">
    <name type="scientific">Mucilaginibacter jinjuensis</name>
    <dbReference type="NCBI Taxonomy" id="1176721"/>
    <lineage>
        <taxon>Bacteria</taxon>
        <taxon>Pseudomonadati</taxon>
        <taxon>Bacteroidota</taxon>
        <taxon>Sphingobacteriia</taxon>
        <taxon>Sphingobacteriales</taxon>
        <taxon>Sphingobacteriaceae</taxon>
        <taxon>Mucilaginibacter</taxon>
    </lineage>
</organism>
<gene>
    <name evidence="5" type="ORF">PQO05_04285</name>
</gene>
<dbReference type="PANTHER" id="PTHR47199:SF2">
    <property type="entry name" value="PHOTOSYSTEM II STABILITY_ASSEMBLY FACTOR HCF136, CHLOROPLASTIC"/>
    <property type="match status" value="1"/>
</dbReference>
<proteinExistence type="predicted"/>
<dbReference type="RefSeq" id="WP_273631424.1">
    <property type="nucleotide sequence ID" value="NZ_CP117167.1"/>
</dbReference>
<evidence type="ECO:0000313" key="5">
    <source>
        <dbReference type="EMBL" id="WCT13152.1"/>
    </source>
</evidence>
<feature type="signal peptide" evidence="3">
    <location>
        <begin position="1"/>
        <end position="23"/>
    </location>
</feature>
<evidence type="ECO:0000259" key="4">
    <source>
        <dbReference type="Pfam" id="PF14870"/>
    </source>
</evidence>
<dbReference type="Pfam" id="PF14870">
    <property type="entry name" value="PSII_BNR"/>
    <property type="match status" value="1"/>
</dbReference>
<accession>A0ABY7TBZ0</accession>
<keyword evidence="2" id="KW-0604">Photosystem II</keyword>
<dbReference type="InterPro" id="IPR036278">
    <property type="entry name" value="Sialidase_sf"/>
</dbReference>
<feature type="chain" id="PRO_5046841100" evidence="3">
    <location>
        <begin position="24"/>
        <end position="342"/>
    </location>
</feature>
<dbReference type="EMBL" id="CP117167">
    <property type="protein sequence ID" value="WCT13152.1"/>
    <property type="molecule type" value="Genomic_DNA"/>
</dbReference>
<dbReference type="PANTHER" id="PTHR47199">
    <property type="entry name" value="PHOTOSYSTEM II STABILITY/ASSEMBLY FACTOR HCF136, CHLOROPLASTIC"/>
    <property type="match status" value="1"/>
</dbReference>
<keyword evidence="3" id="KW-0732">Signal</keyword>
<feature type="domain" description="Photosynthesis system II assembly factor Ycf48/Hcf136-like" evidence="4">
    <location>
        <begin position="36"/>
        <end position="113"/>
    </location>
</feature>
<dbReference type="Gene3D" id="2.130.10.10">
    <property type="entry name" value="YVTN repeat-like/Quinoprotein amine dehydrogenase"/>
    <property type="match status" value="1"/>
</dbReference>
<keyword evidence="1" id="KW-0602">Photosynthesis</keyword>
<evidence type="ECO:0000256" key="1">
    <source>
        <dbReference type="ARBA" id="ARBA00022531"/>
    </source>
</evidence>
<dbReference type="SUPFAM" id="SSF50939">
    <property type="entry name" value="Sialidases"/>
    <property type="match status" value="1"/>
</dbReference>
<evidence type="ECO:0000313" key="6">
    <source>
        <dbReference type="Proteomes" id="UP001216139"/>
    </source>
</evidence>